<feature type="non-terminal residue" evidence="1">
    <location>
        <position position="140"/>
    </location>
</feature>
<accession>A0ACC1HJT5</accession>
<protein>
    <submittedName>
        <fullName evidence="1">Uncharacterized protein</fullName>
    </submittedName>
</protein>
<reference evidence="1" key="1">
    <citation type="submission" date="2022-06" db="EMBL/GenBank/DDBJ databases">
        <title>Phylogenomic reconstructions and comparative analyses of Kickxellomycotina fungi.</title>
        <authorList>
            <person name="Reynolds N.K."/>
            <person name="Stajich J.E."/>
            <person name="Barry K."/>
            <person name="Grigoriev I.V."/>
            <person name="Crous P."/>
            <person name="Smith M.E."/>
        </authorList>
    </citation>
    <scope>NUCLEOTIDE SEQUENCE</scope>
    <source>
        <strain evidence="1">RSA 2271</strain>
    </source>
</reference>
<evidence type="ECO:0000313" key="1">
    <source>
        <dbReference type="EMBL" id="KAJ1676717.1"/>
    </source>
</evidence>
<keyword evidence="2" id="KW-1185">Reference proteome</keyword>
<name>A0ACC1HJT5_9FUNG</name>
<sequence>MSTPADTRNDQEGQDEAALVEFEPKNDRRGLGYGVSAEKLAAMVAELGVHGERGQGPSLVQLGSGGESGGKVSQLVKQKKKKSKAAKVRTNRLSFGGDMVEDDEEDSEMGVLLGITKKPSRKAVVVEPDVDEEPGTAISA</sequence>
<gene>
    <name evidence="1" type="ORF">EV182_007625</name>
</gene>
<comment type="caution">
    <text evidence="1">The sequence shown here is derived from an EMBL/GenBank/DDBJ whole genome shotgun (WGS) entry which is preliminary data.</text>
</comment>
<organism evidence="1 2">
    <name type="scientific">Spiromyces aspiralis</name>
    <dbReference type="NCBI Taxonomy" id="68401"/>
    <lineage>
        <taxon>Eukaryota</taxon>
        <taxon>Fungi</taxon>
        <taxon>Fungi incertae sedis</taxon>
        <taxon>Zoopagomycota</taxon>
        <taxon>Kickxellomycotina</taxon>
        <taxon>Kickxellomycetes</taxon>
        <taxon>Kickxellales</taxon>
        <taxon>Kickxellaceae</taxon>
        <taxon>Spiromyces</taxon>
    </lineage>
</organism>
<dbReference type="Proteomes" id="UP001145114">
    <property type="component" value="Unassembled WGS sequence"/>
</dbReference>
<dbReference type="EMBL" id="JAMZIH010003609">
    <property type="protein sequence ID" value="KAJ1676717.1"/>
    <property type="molecule type" value="Genomic_DNA"/>
</dbReference>
<evidence type="ECO:0000313" key="2">
    <source>
        <dbReference type="Proteomes" id="UP001145114"/>
    </source>
</evidence>
<proteinExistence type="predicted"/>